<proteinExistence type="inferred from homology"/>
<protein>
    <submittedName>
        <fullName evidence="5">Putative esterase/deacetylase</fullName>
    </submittedName>
</protein>
<dbReference type="KEGG" id="amq:AMETH_2426"/>
<dbReference type="InterPro" id="IPR029058">
    <property type="entry name" value="AB_hydrolase_fold"/>
</dbReference>
<evidence type="ECO:0000256" key="3">
    <source>
        <dbReference type="PROSITE-ProRule" id="PRU10038"/>
    </source>
</evidence>
<comment type="similarity">
    <text evidence="1">Belongs to the 'GDXG' lipolytic enzyme family.</text>
</comment>
<reference evidence="5 6" key="1">
    <citation type="submission" date="2014-07" db="EMBL/GenBank/DDBJ databases">
        <title>Whole Genome Sequence of the Amycolatopsis methanolica 239.</title>
        <authorList>
            <person name="Tang B."/>
        </authorList>
    </citation>
    <scope>NUCLEOTIDE SEQUENCE [LARGE SCALE GENOMIC DNA]</scope>
    <source>
        <strain evidence="5 6">239</strain>
    </source>
</reference>
<gene>
    <name evidence="5" type="ORF">AMETH_2426</name>
</gene>
<keyword evidence="2" id="KW-0378">Hydrolase</keyword>
<dbReference type="PANTHER" id="PTHR48081">
    <property type="entry name" value="AB HYDROLASE SUPERFAMILY PROTEIN C4A8.06C"/>
    <property type="match status" value="1"/>
</dbReference>
<dbReference type="Proteomes" id="UP000062973">
    <property type="component" value="Chromosome"/>
</dbReference>
<feature type="domain" description="Alpha/beta hydrolase fold-3" evidence="4">
    <location>
        <begin position="74"/>
        <end position="275"/>
    </location>
</feature>
<dbReference type="STRING" id="1068978.AMETH_2426"/>
<dbReference type="HOGENOM" id="CLU_012494_13_1_11"/>
<dbReference type="InterPro" id="IPR033140">
    <property type="entry name" value="Lipase_GDXG_put_SER_AS"/>
</dbReference>
<dbReference type="InterPro" id="IPR013094">
    <property type="entry name" value="AB_hydrolase_3"/>
</dbReference>
<sequence length="302" mass="32074">MPSVESDALRVHFNSFTERLAANPDADLATIRAMLEELHARSAEPTDVTYAEVNVGECAGIVCTPTKHTARGAVLYLHGGGFVGSSMHTHRKLGGHLARLLGAPVLVLDYRLAPEAPFPAALDDAAAAVEWLVGQGFAPEDIAFAGDSAGGNLVTALAVRLRDQGLPLPPAIVAFSPWLDLRCTGATFETNAASDAFVQRPVAENMATMYLNWTSPTDPLASPIYADLRGLPPIYVAYGDQETLQSDSERFVERARAAGVDVTAELSPGMQHVYVLMVGRAPEADATVANAAAWLATRWGKP</sequence>
<dbReference type="GO" id="GO:0004806">
    <property type="term" value="F:triacylglycerol lipase activity"/>
    <property type="evidence" value="ECO:0007669"/>
    <property type="project" value="TreeGrafter"/>
</dbReference>
<evidence type="ECO:0000256" key="2">
    <source>
        <dbReference type="ARBA" id="ARBA00022801"/>
    </source>
</evidence>
<evidence type="ECO:0000259" key="4">
    <source>
        <dbReference type="Pfam" id="PF07859"/>
    </source>
</evidence>
<feature type="active site" evidence="3">
    <location>
        <position position="148"/>
    </location>
</feature>
<dbReference type="SUPFAM" id="SSF53474">
    <property type="entry name" value="alpha/beta-Hydrolases"/>
    <property type="match status" value="1"/>
</dbReference>
<dbReference type="InterPro" id="IPR050300">
    <property type="entry name" value="GDXG_lipolytic_enzyme"/>
</dbReference>
<dbReference type="PROSITE" id="PS01173">
    <property type="entry name" value="LIPASE_GDXG_HIS"/>
    <property type="match status" value="1"/>
</dbReference>
<dbReference type="OrthoDB" id="128186at2"/>
<dbReference type="RefSeq" id="WP_038532974.1">
    <property type="nucleotide sequence ID" value="NZ_AQUL01000001.1"/>
</dbReference>
<dbReference type="InterPro" id="IPR002168">
    <property type="entry name" value="Lipase_GDXG_HIS_AS"/>
</dbReference>
<dbReference type="Pfam" id="PF07859">
    <property type="entry name" value="Abhydrolase_3"/>
    <property type="match status" value="1"/>
</dbReference>
<evidence type="ECO:0000256" key="1">
    <source>
        <dbReference type="ARBA" id="ARBA00010515"/>
    </source>
</evidence>
<dbReference type="EMBL" id="CP009110">
    <property type="protein sequence ID" value="AIJ22518.1"/>
    <property type="molecule type" value="Genomic_DNA"/>
</dbReference>
<dbReference type="eggNOG" id="COG0657">
    <property type="taxonomic scope" value="Bacteria"/>
</dbReference>
<dbReference type="Gene3D" id="3.40.50.1820">
    <property type="entry name" value="alpha/beta hydrolase"/>
    <property type="match status" value="1"/>
</dbReference>
<dbReference type="PANTHER" id="PTHR48081:SF30">
    <property type="entry name" value="ACETYL-HYDROLASE LIPR-RELATED"/>
    <property type="match status" value="1"/>
</dbReference>
<evidence type="ECO:0000313" key="6">
    <source>
        <dbReference type="Proteomes" id="UP000062973"/>
    </source>
</evidence>
<accession>A0A076MNQ7</accession>
<evidence type="ECO:0000313" key="5">
    <source>
        <dbReference type="EMBL" id="AIJ22518.1"/>
    </source>
</evidence>
<name>A0A076MNQ7_AMYME</name>
<organism evidence="5 6">
    <name type="scientific">Amycolatopsis methanolica 239</name>
    <dbReference type="NCBI Taxonomy" id="1068978"/>
    <lineage>
        <taxon>Bacteria</taxon>
        <taxon>Bacillati</taxon>
        <taxon>Actinomycetota</taxon>
        <taxon>Actinomycetes</taxon>
        <taxon>Pseudonocardiales</taxon>
        <taxon>Pseudonocardiaceae</taxon>
        <taxon>Amycolatopsis</taxon>
        <taxon>Amycolatopsis methanolica group</taxon>
    </lineage>
</organism>
<dbReference type="PROSITE" id="PS01174">
    <property type="entry name" value="LIPASE_GDXG_SER"/>
    <property type="match status" value="1"/>
</dbReference>
<keyword evidence="6" id="KW-1185">Reference proteome</keyword>
<dbReference type="AlphaFoldDB" id="A0A076MNQ7"/>
<dbReference type="PATRIC" id="fig|1068978.7.peg.2591"/>